<dbReference type="GeneID" id="110773190"/>
<dbReference type="InterPro" id="IPR013083">
    <property type="entry name" value="Znf_RING/FYVE/PHD"/>
</dbReference>
<evidence type="ECO:0000256" key="11">
    <source>
        <dbReference type="ARBA" id="ARBA00022989"/>
    </source>
</evidence>
<comment type="pathway">
    <text evidence="3">Protein modification; protein ubiquitination.</text>
</comment>
<dbReference type="FunFam" id="3.30.40.10:FF:000233">
    <property type="entry name" value="RING-H2 finger protein ATL54"/>
    <property type="match status" value="1"/>
</dbReference>
<gene>
    <name evidence="19" type="primary">LOC110773190</name>
</gene>
<dbReference type="EC" id="2.3.2.27" evidence="4"/>
<evidence type="ECO:0000256" key="8">
    <source>
        <dbReference type="ARBA" id="ARBA00022771"/>
    </source>
</evidence>
<dbReference type="PANTHER" id="PTHR46913">
    <property type="entry name" value="RING-H2 FINGER PROTEIN ATL16"/>
    <property type="match status" value="1"/>
</dbReference>
<dbReference type="SUPFAM" id="SSF57850">
    <property type="entry name" value="RING/U-box"/>
    <property type="match status" value="1"/>
</dbReference>
<evidence type="ECO:0000313" key="18">
    <source>
        <dbReference type="Proteomes" id="UP000515124"/>
    </source>
</evidence>
<sequence>MGFDHRKLILQTNFNEEYFCPIQCKQAPMKGGFCFRPCCEKCPGVCKNVIVIGGSELPPLLFPNPTPPPPSTLLPLTDYYQPPSEHKHILEKSMKITACMIGVALLVAIVFSIVRFYWRRSNSRRRSSSLPILFDTQHDFLDEDHGPVLDHPIWYIHTVGLPQFVIDSITVCKYKKDEGLIEGTDCSVCLSEFKEDESLRLLPKCSHAFHIPCIDTWLRSHKNCPLCRAPIVCDIARAQESVPEPISRDSASRESIEVENLENNGRVGSLGSGTSEVGIADDENVFAIPTEGRTAENSGKVLPSSTVAAGSRDPRALSDLTDNRRVTEEDIQPIRRSVSMDSSSASRIYRDVANVIPEEGSSKSQLVHVKNPNSGIVSKYGSSSSSLAKLMRSSSIGFSLQMGPISMKRPFSSGRKFFSSKHGRSQSSILPS</sequence>
<comment type="catalytic activity">
    <reaction evidence="1">
        <text>S-ubiquitinyl-[E2 ubiquitin-conjugating enzyme]-L-cysteine + [acceptor protein]-L-lysine = [E2 ubiquitin-conjugating enzyme]-L-cysteine + N(6)-ubiquitinyl-[acceptor protein]-L-lysine.</text>
        <dbReference type="EC" id="2.3.2.27"/>
    </reaction>
</comment>
<keyword evidence="18" id="KW-1185">Reference proteome</keyword>
<comment type="subcellular location">
    <subcellularLocation>
        <location evidence="2">Membrane</location>
        <topology evidence="2">Single-pass membrane protein</topology>
    </subcellularLocation>
</comment>
<evidence type="ECO:0000256" key="15">
    <source>
        <dbReference type="SAM" id="MobiDB-lite"/>
    </source>
</evidence>
<proteinExistence type="inferred from homology"/>
<dbReference type="Proteomes" id="UP000515124">
    <property type="component" value="Unplaced"/>
</dbReference>
<evidence type="ECO:0000259" key="17">
    <source>
        <dbReference type="PROSITE" id="PS50089"/>
    </source>
</evidence>
<dbReference type="GO" id="GO:0016020">
    <property type="term" value="C:membrane"/>
    <property type="evidence" value="ECO:0007669"/>
    <property type="project" value="UniProtKB-SubCell"/>
</dbReference>
<evidence type="ECO:0000256" key="13">
    <source>
        <dbReference type="ARBA" id="ARBA00024209"/>
    </source>
</evidence>
<dbReference type="Gramene" id="Pav_sc0002741.1_g110.1.br:mrna">
    <property type="protein sequence ID" value="Pav_sc0002741.1_g110.1.br:CDS:1"/>
    <property type="gene ID" value="Pav_sc0002741.1_g110.1.br"/>
</dbReference>
<organism evidence="18 19">
    <name type="scientific">Prunus avium</name>
    <name type="common">Cherry</name>
    <name type="synonym">Cerasus avium</name>
    <dbReference type="NCBI Taxonomy" id="42229"/>
    <lineage>
        <taxon>Eukaryota</taxon>
        <taxon>Viridiplantae</taxon>
        <taxon>Streptophyta</taxon>
        <taxon>Embryophyta</taxon>
        <taxon>Tracheophyta</taxon>
        <taxon>Spermatophyta</taxon>
        <taxon>Magnoliopsida</taxon>
        <taxon>eudicotyledons</taxon>
        <taxon>Gunneridae</taxon>
        <taxon>Pentapetalae</taxon>
        <taxon>rosids</taxon>
        <taxon>fabids</taxon>
        <taxon>Rosales</taxon>
        <taxon>Rosaceae</taxon>
        <taxon>Amygdaloideae</taxon>
        <taxon>Amygdaleae</taxon>
        <taxon>Prunus</taxon>
    </lineage>
</organism>
<evidence type="ECO:0000313" key="19">
    <source>
        <dbReference type="RefSeq" id="XP_021833386.1"/>
    </source>
</evidence>
<dbReference type="GO" id="GO:0016567">
    <property type="term" value="P:protein ubiquitination"/>
    <property type="evidence" value="ECO:0007669"/>
    <property type="project" value="UniProtKB-UniPathway"/>
</dbReference>
<evidence type="ECO:0000256" key="3">
    <source>
        <dbReference type="ARBA" id="ARBA00004906"/>
    </source>
</evidence>
<keyword evidence="11 16" id="KW-1133">Transmembrane helix</keyword>
<evidence type="ECO:0000256" key="1">
    <source>
        <dbReference type="ARBA" id="ARBA00000900"/>
    </source>
</evidence>
<evidence type="ECO:0000256" key="12">
    <source>
        <dbReference type="ARBA" id="ARBA00023136"/>
    </source>
</evidence>
<keyword evidence="12 16" id="KW-0472">Membrane</keyword>
<keyword evidence="10" id="KW-0862">Zinc</keyword>
<dbReference type="KEGG" id="pavi:110773190"/>
<dbReference type="Gene3D" id="3.30.40.10">
    <property type="entry name" value="Zinc/RING finger domain, C3HC4 (zinc finger)"/>
    <property type="match status" value="1"/>
</dbReference>
<keyword evidence="9" id="KW-0833">Ubl conjugation pathway</keyword>
<dbReference type="AlphaFoldDB" id="A0A6P5U225"/>
<feature type="region of interest" description="Disordered" evidence="15">
    <location>
        <begin position="411"/>
        <end position="432"/>
    </location>
</feature>
<dbReference type="UniPathway" id="UPA00143"/>
<dbReference type="PROSITE" id="PS50089">
    <property type="entry name" value="ZF_RING_2"/>
    <property type="match status" value="1"/>
</dbReference>
<dbReference type="GO" id="GO:0008270">
    <property type="term" value="F:zinc ion binding"/>
    <property type="evidence" value="ECO:0007669"/>
    <property type="project" value="UniProtKB-KW"/>
</dbReference>
<keyword evidence="8 14" id="KW-0863">Zinc-finger</keyword>
<evidence type="ECO:0000256" key="10">
    <source>
        <dbReference type="ARBA" id="ARBA00022833"/>
    </source>
</evidence>
<dbReference type="RefSeq" id="XP_021833386.1">
    <property type="nucleotide sequence ID" value="XM_021977694.1"/>
</dbReference>
<evidence type="ECO:0000256" key="7">
    <source>
        <dbReference type="ARBA" id="ARBA00022723"/>
    </source>
</evidence>
<dbReference type="Pfam" id="PF13639">
    <property type="entry name" value="zf-RING_2"/>
    <property type="match status" value="1"/>
</dbReference>
<evidence type="ECO:0000256" key="5">
    <source>
        <dbReference type="ARBA" id="ARBA00022679"/>
    </source>
</evidence>
<keyword evidence="5" id="KW-0808">Transferase</keyword>
<evidence type="ECO:0000256" key="2">
    <source>
        <dbReference type="ARBA" id="ARBA00004167"/>
    </source>
</evidence>
<accession>A0A6P5U225</accession>
<dbReference type="GO" id="GO:0061630">
    <property type="term" value="F:ubiquitin protein ligase activity"/>
    <property type="evidence" value="ECO:0007669"/>
    <property type="project" value="UniProtKB-EC"/>
</dbReference>
<dbReference type="InterPro" id="IPR044600">
    <property type="entry name" value="ATL1/ATL16-like"/>
</dbReference>
<comment type="similarity">
    <text evidence="13">Belongs to the RING-type zinc finger family. ATL subfamily.</text>
</comment>
<dbReference type="PANTHER" id="PTHR46913:SF19">
    <property type="entry name" value="RING-TYPE E3 UBIQUITIN TRANSFERASE"/>
    <property type="match status" value="1"/>
</dbReference>
<dbReference type="SMART" id="SM00184">
    <property type="entry name" value="RING"/>
    <property type="match status" value="1"/>
</dbReference>
<evidence type="ECO:0000256" key="6">
    <source>
        <dbReference type="ARBA" id="ARBA00022692"/>
    </source>
</evidence>
<feature type="domain" description="RING-type" evidence="17">
    <location>
        <begin position="186"/>
        <end position="228"/>
    </location>
</feature>
<evidence type="ECO:0000256" key="9">
    <source>
        <dbReference type="ARBA" id="ARBA00022786"/>
    </source>
</evidence>
<keyword evidence="7" id="KW-0479">Metal-binding</keyword>
<evidence type="ECO:0000256" key="4">
    <source>
        <dbReference type="ARBA" id="ARBA00012483"/>
    </source>
</evidence>
<feature type="transmembrane region" description="Helical" evidence="16">
    <location>
        <begin position="96"/>
        <end position="118"/>
    </location>
</feature>
<evidence type="ECO:0000256" key="14">
    <source>
        <dbReference type="PROSITE-ProRule" id="PRU00175"/>
    </source>
</evidence>
<evidence type="ECO:0000256" key="16">
    <source>
        <dbReference type="SAM" id="Phobius"/>
    </source>
</evidence>
<protein>
    <recommendedName>
        <fullName evidence="4">RING-type E3 ubiquitin transferase</fullName>
        <ecNumber evidence="4">2.3.2.27</ecNumber>
    </recommendedName>
</protein>
<dbReference type="CDD" id="cd16461">
    <property type="entry name" value="RING-H2_EL5-like"/>
    <property type="match status" value="1"/>
</dbReference>
<reference evidence="19" key="1">
    <citation type="submission" date="2025-08" db="UniProtKB">
        <authorList>
            <consortium name="RefSeq"/>
        </authorList>
    </citation>
    <scope>IDENTIFICATION</scope>
</reference>
<name>A0A6P5U225_PRUAV</name>
<keyword evidence="6 16" id="KW-0812">Transmembrane</keyword>
<dbReference type="InterPro" id="IPR001841">
    <property type="entry name" value="Znf_RING"/>
</dbReference>